<evidence type="ECO:0000313" key="5">
    <source>
        <dbReference type="EMBL" id="KGJ93793.1"/>
    </source>
</evidence>
<dbReference type="InterPro" id="IPR020449">
    <property type="entry name" value="Tscrpt_reg_AraC-type_HTH"/>
</dbReference>
<dbReference type="GO" id="GO:0000976">
    <property type="term" value="F:transcription cis-regulatory region binding"/>
    <property type="evidence" value="ECO:0007669"/>
    <property type="project" value="TreeGrafter"/>
</dbReference>
<name>A0A099KVW4_COLPS</name>
<dbReference type="Pfam" id="PF12625">
    <property type="entry name" value="Arabinose_bd"/>
    <property type="match status" value="1"/>
</dbReference>
<dbReference type="InterPro" id="IPR009057">
    <property type="entry name" value="Homeodomain-like_sf"/>
</dbReference>
<dbReference type="InterPro" id="IPR018060">
    <property type="entry name" value="HTH_AraC"/>
</dbReference>
<dbReference type="SUPFAM" id="SSF46689">
    <property type="entry name" value="Homeodomain-like"/>
    <property type="match status" value="1"/>
</dbReference>
<evidence type="ECO:0000256" key="1">
    <source>
        <dbReference type="ARBA" id="ARBA00023015"/>
    </source>
</evidence>
<keyword evidence="3" id="KW-0804">Transcription</keyword>
<dbReference type="GO" id="GO:0003700">
    <property type="term" value="F:DNA-binding transcription factor activity"/>
    <property type="evidence" value="ECO:0007669"/>
    <property type="project" value="InterPro"/>
</dbReference>
<dbReference type="RefSeq" id="WP_033082030.1">
    <property type="nucleotide sequence ID" value="NZ_JQEC01000021.1"/>
</dbReference>
<proteinExistence type="predicted"/>
<dbReference type="InterPro" id="IPR032687">
    <property type="entry name" value="AraC-type_N"/>
</dbReference>
<dbReference type="AlphaFoldDB" id="A0A099KVW4"/>
<dbReference type="PRINTS" id="PR00032">
    <property type="entry name" value="HTHARAC"/>
</dbReference>
<evidence type="ECO:0000313" key="6">
    <source>
        <dbReference type="Proteomes" id="UP000029868"/>
    </source>
</evidence>
<organism evidence="5 6">
    <name type="scientific">Colwellia psychrerythraea</name>
    <name type="common">Vibrio psychroerythus</name>
    <dbReference type="NCBI Taxonomy" id="28229"/>
    <lineage>
        <taxon>Bacteria</taxon>
        <taxon>Pseudomonadati</taxon>
        <taxon>Pseudomonadota</taxon>
        <taxon>Gammaproteobacteria</taxon>
        <taxon>Alteromonadales</taxon>
        <taxon>Colwelliaceae</taxon>
        <taxon>Colwellia</taxon>
    </lineage>
</organism>
<evidence type="ECO:0000256" key="3">
    <source>
        <dbReference type="ARBA" id="ARBA00023163"/>
    </source>
</evidence>
<accession>A0A099KVW4</accession>
<dbReference type="PROSITE" id="PS00041">
    <property type="entry name" value="HTH_ARAC_FAMILY_1"/>
    <property type="match status" value="1"/>
</dbReference>
<reference evidence="5 6" key="1">
    <citation type="submission" date="2014-08" db="EMBL/GenBank/DDBJ databases">
        <title>Genomic and Phenotypic Diversity of Colwellia psychrerythraea strains from Disparate Marine Basins.</title>
        <authorList>
            <person name="Techtmann S.M."/>
            <person name="Stelling S.C."/>
            <person name="Utturkar S.M."/>
            <person name="Alshibli N."/>
            <person name="Harris A."/>
            <person name="Brown S.D."/>
            <person name="Hazen T.C."/>
        </authorList>
    </citation>
    <scope>NUCLEOTIDE SEQUENCE [LARGE SCALE GENOMIC DNA]</scope>
    <source>
        <strain evidence="5 6">GAB14E</strain>
    </source>
</reference>
<gene>
    <name evidence="5" type="ORF">GAB14E_2348</name>
</gene>
<dbReference type="OrthoDB" id="5582699at2"/>
<evidence type="ECO:0000256" key="2">
    <source>
        <dbReference type="ARBA" id="ARBA00023125"/>
    </source>
</evidence>
<dbReference type="PROSITE" id="PS01124">
    <property type="entry name" value="HTH_ARAC_FAMILY_2"/>
    <property type="match status" value="1"/>
</dbReference>
<dbReference type="SMART" id="SM00342">
    <property type="entry name" value="HTH_ARAC"/>
    <property type="match status" value="1"/>
</dbReference>
<dbReference type="Proteomes" id="UP000029868">
    <property type="component" value="Unassembled WGS sequence"/>
</dbReference>
<feature type="domain" description="HTH araC/xylS-type" evidence="4">
    <location>
        <begin position="238"/>
        <end position="336"/>
    </location>
</feature>
<keyword evidence="2" id="KW-0238">DNA-binding</keyword>
<dbReference type="EMBL" id="JQEC01000021">
    <property type="protein sequence ID" value="KGJ93793.1"/>
    <property type="molecule type" value="Genomic_DNA"/>
</dbReference>
<dbReference type="Gene3D" id="1.10.10.60">
    <property type="entry name" value="Homeodomain-like"/>
    <property type="match status" value="1"/>
</dbReference>
<dbReference type="PANTHER" id="PTHR47894:SF1">
    <property type="entry name" value="HTH-TYPE TRANSCRIPTIONAL REGULATOR VQSM"/>
    <property type="match status" value="1"/>
</dbReference>
<dbReference type="PATRIC" id="fig|28229.3.peg.1973"/>
<keyword evidence="1" id="KW-0805">Transcription regulation</keyword>
<sequence length="340" mass="37969">MSQTTLATIPRLIAQVLAIYDVEAEVVFSATEIDLSDETQIRIPMDKMAALWQLAVQETQNNTLGLVAASLFQPAYLKSIGLAWLASENLENGLKRFISSSQLINTAMQIELIDRESVNGAEVLIQYQKRLSPEQQIKIHHCAIELGIGFFLKMFRLAAGKNIPATGVYFTFAIDENIKAYEAYFQCPVYGNQAVNGIAFSKALLTETLPTFDAELVEMNEMVINKHLTSMDNGQTSSKVIKIINELLPLSCPTEETIAYKLHMSKRTLQRKLSGEKQSFLSLLTSVRLMLAKQKLAIKSTSITEITYQLGYSSPSTFARAFKKHTGLSPLEFRNQLTQD</sequence>
<comment type="caution">
    <text evidence="5">The sequence shown here is derived from an EMBL/GenBank/DDBJ whole genome shotgun (WGS) entry which is preliminary data.</text>
</comment>
<dbReference type="GO" id="GO:0005829">
    <property type="term" value="C:cytosol"/>
    <property type="evidence" value="ECO:0007669"/>
    <property type="project" value="TreeGrafter"/>
</dbReference>
<dbReference type="PANTHER" id="PTHR47894">
    <property type="entry name" value="HTH-TYPE TRANSCRIPTIONAL REGULATOR GADX"/>
    <property type="match status" value="1"/>
</dbReference>
<dbReference type="Pfam" id="PF12833">
    <property type="entry name" value="HTH_18"/>
    <property type="match status" value="1"/>
</dbReference>
<protein>
    <submittedName>
        <fullName evidence="5">Transcriptional regulator, AraC family</fullName>
    </submittedName>
</protein>
<dbReference type="InterPro" id="IPR018062">
    <property type="entry name" value="HTH_AraC-typ_CS"/>
</dbReference>
<evidence type="ECO:0000259" key="4">
    <source>
        <dbReference type="PROSITE" id="PS01124"/>
    </source>
</evidence>